<dbReference type="RefSeq" id="WP_183365313.1">
    <property type="nucleotide sequence ID" value="NZ_JACIEZ010000002.1"/>
</dbReference>
<dbReference type="Proteomes" id="UP000528286">
    <property type="component" value="Unassembled WGS sequence"/>
</dbReference>
<evidence type="ECO:0000313" key="1">
    <source>
        <dbReference type="EMBL" id="MBB4064072.1"/>
    </source>
</evidence>
<reference evidence="1 2" key="1">
    <citation type="submission" date="2020-08" db="EMBL/GenBank/DDBJ databases">
        <title>Genomic Encyclopedia of Type Strains, Phase IV (KMG-IV): sequencing the most valuable type-strain genomes for metagenomic binning, comparative biology and taxonomic classification.</title>
        <authorList>
            <person name="Goeker M."/>
        </authorList>
    </citation>
    <scope>NUCLEOTIDE SEQUENCE [LARGE SCALE GENOMIC DNA]</scope>
    <source>
        <strain evidence="1 2">DSM 29853</strain>
    </source>
</reference>
<proteinExistence type="predicted"/>
<protein>
    <submittedName>
        <fullName evidence="1">Uncharacterized protein</fullName>
    </submittedName>
</protein>
<evidence type="ECO:0000313" key="2">
    <source>
        <dbReference type="Proteomes" id="UP000528286"/>
    </source>
</evidence>
<gene>
    <name evidence="1" type="ORF">GGR23_001249</name>
</gene>
<dbReference type="AlphaFoldDB" id="A0A7W6NK95"/>
<dbReference type="EMBL" id="JACIEZ010000002">
    <property type="protein sequence ID" value="MBB4064072.1"/>
    <property type="molecule type" value="Genomic_DNA"/>
</dbReference>
<name>A0A7W6NK95_9HYPH</name>
<keyword evidence="2" id="KW-1185">Reference proteome</keyword>
<accession>A0A7W6NK95</accession>
<comment type="caution">
    <text evidence="1">The sequence shown here is derived from an EMBL/GenBank/DDBJ whole genome shotgun (WGS) entry which is preliminary data.</text>
</comment>
<organism evidence="1 2">
    <name type="scientific">Gellertiella hungarica</name>
    <dbReference type="NCBI Taxonomy" id="1572859"/>
    <lineage>
        <taxon>Bacteria</taxon>
        <taxon>Pseudomonadati</taxon>
        <taxon>Pseudomonadota</taxon>
        <taxon>Alphaproteobacteria</taxon>
        <taxon>Hyphomicrobiales</taxon>
        <taxon>Rhizobiaceae</taxon>
        <taxon>Gellertiella</taxon>
    </lineage>
</organism>
<sequence>MSDQLDLSDEGLVARFGDILHEEPQLFVAIRMREYKSRQIAPGGFRLSCPATRLQYRSTAATSD</sequence>